<dbReference type="GO" id="GO:0050660">
    <property type="term" value="F:flavin adenine dinucleotide binding"/>
    <property type="evidence" value="ECO:0007669"/>
    <property type="project" value="InterPro"/>
</dbReference>
<evidence type="ECO:0000256" key="4">
    <source>
        <dbReference type="ARBA" id="ARBA00023002"/>
    </source>
</evidence>
<organism evidence="6 7">
    <name type="scientific">Lophiostoma macrostomum CBS 122681</name>
    <dbReference type="NCBI Taxonomy" id="1314788"/>
    <lineage>
        <taxon>Eukaryota</taxon>
        <taxon>Fungi</taxon>
        <taxon>Dikarya</taxon>
        <taxon>Ascomycota</taxon>
        <taxon>Pezizomycotina</taxon>
        <taxon>Dothideomycetes</taxon>
        <taxon>Pleosporomycetidae</taxon>
        <taxon>Pleosporales</taxon>
        <taxon>Lophiostomataceae</taxon>
        <taxon>Lophiostoma</taxon>
    </lineage>
</organism>
<protein>
    <submittedName>
        <fullName evidence="6">FAD/NAD(P)-binding domain-containing protein</fullName>
    </submittedName>
</protein>
<feature type="region of interest" description="Disordered" evidence="5">
    <location>
        <begin position="1"/>
        <end position="26"/>
    </location>
</feature>
<reference evidence="6" key="1">
    <citation type="journal article" date="2020" name="Stud. Mycol.">
        <title>101 Dothideomycetes genomes: a test case for predicting lifestyles and emergence of pathogens.</title>
        <authorList>
            <person name="Haridas S."/>
            <person name="Albert R."/>
            <person name="Binder M."/>
            <person name="Bloem J."/>
            <person name="Labutti K."/>
            <person name="Salamov A."/>
            <person name="Andreopoulos B."/>
            <person name="Baker S."/>
            <person name="Barry K."/>
            <person name="Bills G."/>
            <person name="Bluhm B."/>
            <person name="Cannon C."/>
            <person name="Castanera R."/>
            <person name="Culley D."/>
            <person name="Daum C."/>
            <person name="Ezra D."/>
            <person name="Gonzalez J."/>
            <person name="Henrissat B."/>
            <person name="Kuo A."/>
            <person name="Liang C."/>
            <person name="Lipzen A."/>
            <person name="Lutzoni F."/>
            <person name="Magnuson J."/>
            <person name="Mondo S."/>
            <person name="Nolan M."/>
            <person name="Ohm R."/>
            <person name="Pangilinan J."/>
            <person name="Park H.-J."/>
            <person name="Ramirez L."/>
            <person name="Alfaro M."/>
            <person name="Sun H."/>
            <person name="Tritt A."/>
            <person name="Yoshinaga Y."/>
            <person name="Zwiers L.-H."/>
            <person name="Turgeon B."/>
            <person name="Goodwin S."/>
            <person name="Spatafora J."/>
            <person name="Crous P."/>
            <person name="Grigoriev I."/>
        </authorList>
    </citation>
    <scope>NUCLEOTIDE SEQUENCE</scope>
    <source>
        <strain evidence="6">CBS 122681</strain>
    </source>
</reference>
<proteinExistence type="inferred from homology"/>
<dbReference type="Gene3D" id="3.50.50.60">
    <property type="entry name" value="FAD/NAD(P)-binding domain"/>
    <property type="match status" value="2"/>
</dbReference>
<comment type="similarity">
    <text evidence="1">Belongs to the FAD-binding monooxygenase family.</text>
</comment>
<evidence type="ECO:0000256" key="5">
    <source>
        <dbReference type="SAM" id="MobiDB-lite"/>
    </source>
</evidence>
<gene>
    <name evidence="6" type="ORF">K491DRAFT_702393</name>
</gene>
<dbReference type="GO" id="GO:0004499">
    <property type="term" value="F:N,N-dimethylaniline monooxygenase activity"/>
    <property type="evidence" value="ECO:0007669"/>
    <property type="project" value="InterPro"/>
</dbReference>
<accession>A0A6A6TGF0</accession>
<dbReference type="PANTHER" id="PTHR42877:SF6">
    <property type="entry name" value="MONOOXYGENASE, PUTATIVE (AFU_ORTHOLOGUE AFUA_3G15050)-RELATED"/>
    <property type="match status" value="1"/>
</dbReference>
<evidence type="ECO:0000256" key="2">
    <source>
        <dbReference type="ARBA" id="ARBA00022630"/>
    </source>
</evidence>
<sequence>MPSDPSQRLAQVSGHLAPTEKPDAARPELPINYPVSTLRLDPNRFIDDVRPLKVAVVGAGLSGINAGILLPAKVPGIQLTILEKNRDVGGTWLENIYPGVRCDIPSHVYQSTFSPNTQWSERFAKGEEIRDYWQSRAQKHDVYRYVKFGQQVQEASWDDSKSEWHLTVHDLDTNTSLLHIYDAVIFAVGRFNAWKLPDYPGVQDYKGVLRHTSNWDPSFDPAGKKVAVIGNGASGIQVVPNLQLVAKQVTNFVRNPTWIATSWANDERTFEPQPISETDRESFKDPETYLAFRKQFEEPYWRRFRAMVRGSPENEGLRELFVDVMKKRAAKDPQLLDGLIPDFAPHCRRLTPGPGYLESLTEDNAELVKEKIKRFTTTGIETVDGVQRDFDAIFCATGANTDLVPSFPVKSRGVDLTEAWKPGGTYGFPYTYLGVAAPGFPNLFFLAGPHATGPSGTVPFAVETSLTYIAKVLRKISSQGIKSIAPSQEAADDFVDYCDAFFPSTVLTDNCSSWNNGGVPGARIHGLWPGSAAHITIVKRDPRWEDWEYERLEKGNRFAYFGNGYTKGELDETSDLVSHLKTDGQNVDLRDLHEAWWDVPGATKKTTAKSP</sequence>
<dbReference type="PANTHER" id="PTHR42877">
    <property type="entry name" value="L-ORNITHINE N(5)-MONOOXYGENASE-RELATED"/>
    <property type="match status" value="1"/>
</dbReference>
<evidence type="ECO:0000313" key="7">
    <source>
        <dbReference type="Proteomes" id="UP000799324"/>
    </source>
</evidence>
<dbReference type="InterPro" id="IPR051209">
    <property type="entry name" value="FAD-bind_Monooxygenase_sf"/>
</dbReference>
<evidence type="ECO:0000256" key="3">
    <source>
        <dbReference type="ARBA" id="ARBA00022827"/>
    </source>
</evidence>
<dbReference type="InterPro" id="IPR036188">
    <property type="entry name" value="FAD/NAD-bd_sf"/>
</dbReference>
<keyword evidence="7" id="KW-1185">Reference proteome</keyword>
<evidence type="ECO:0000313" key="6">
    <source>
        <dbReference type="EMBL" id="KAF2659109.1"/>
    </source>
</evidence>
<dbReference type="Pfam" id="PF00743">
    <property type="entry name" value="FMO-like"/>
    <property type="match status" value="1"/>
</dbReference>
<keyword evidence="4" id="KW-0560">Oxidoreductase</keyword>
<dbReference type="SUPFAM" id="SSF51905">
    <property type="entry name" value="FAD/NAD(P)-binding domain"/>
    <property type="match status" value="2"/>
</dbReference>
<keyword evidence="3" id="KW-0274">FAD</keyword>
<dbReference type="OrthoDB" id="74360at2759"/>
<dbReference type="Proteomes" id="UP000799324">
    <property type="component" value="Unassembled WGS sequence"/>
</dbReference>
<feature type="compositionally biased region" description="Polar residues" evidence="5">
    <location>
        <begin position="1"/>
        <end position="10"/>
    </location>
</feature>
<dbReference type="AlphaFoldDB" id="A0A6A6TGF0"/>
<dbReference type="EMBL" id="MU004309">
    <property type="protein sequence ID" value="KAF2659109.1"/>
    <property type="molecule type" value="Genomic_DNA"/>
</dbReference>
<keyword evidence="2" id="KW-0285">Flavoprotein</keyword>
<dbReference type="GO" id="GO:0050661">
    <property type="term" value="F:NADP binding"/>
    <property type="evidence" value="ECO:0007669"/>
    <property type="project" value="InterPro"/>
</dbReference>
<evidence type="ECO:0000256" key="1">
    <source>
        <dbReference type="ARBA" id="ARBA00010139"/>
    </source>
</evidence>
<dbReference type="InterPro" id="IPR020946">
    <property type="entry name" value="Flavin_mOase-like"/>
</dbReference>
<name>A0A6A6TGF0_9PLEO</name>